<dbReference type="PANTHER" id="PTHR30126:SF5">
    <property type="entry name" value="HTH-TYPE TRANSCRIPTIONAL ACTIVATOR CMPR"/>
    <property type="match status" value="1"/>
</dbReference>
<evidence type="ECO:0000259" key="5">
    <source>
        <dbReference type="PROSITE" id="PS50931"/>
    </source>
</evidence>
<dbReference type="Gene3D" id="3.40.190.10">
    <property type="entry name" value="Periplasmic binding protein-like II"/>
    <property type="match status" value="2"/>
</dbReference>
<proteinExistence type="inferred from homology"/>
<protein>
    <recommendedName>
        <fullName evidence="5">HTH lysR-type domain-containing protein</fullName>
    </recommendedName>
</protein>
<evidence type="ECO:0000313" key="7">
    <source>
        <dbReference type="Proteomes" id="UP000051790"/>
    </source>
</evidence>
<dbReference type="PROSITE" id="PS50931">
    <property type="entry name" value="HTH_LYSR"/>
    <property type="match status" value="1"/>
</dbReference>
<dbReference type="EMBL" id="AZEU01000043">
    <property type="protein sequence ID" value="KRL52209.1"/>
    <property type="molecule type" value="Genomic_DNA"/>
</dbReference>
<dbReference type="InterPro" id="IPR036388">
    <property type="entry name" value="WH-like_DNA-bd_sf"/>
</dbReference>
<organism evidence="6 7">
    <name type="scientific">Lacticaseibacillus manihotivorans DSM 13343 = JCM 12514</name>
    <dbReference type="NCBI Taxonomy" id="1423769"/>
    <lineage>
        <taxon>Bacteria</taxon>
        <taxon>Bacillati</taxon>
        <taxon>Bacillota</taxon>
        <taxon>Bacilli</taxon>
        <taxon>Lactobacillales</taxon>
        <taxon>Lactobacillaceae</taxon>
        <taxon>Lacticaseibacillus</taxon>
    </lineage>
</organism>
<dbReference type="SUPFAM" id="SSF46785">
    <property type="entry name" value="Winged helix' DNA-binding domain"/>
    <property type="match status" value="1"/>
</dbReference>
<feature type="domain" description="HTH lysR-type" evidence="5">
    <location>
        <begin position="1"/>
        <end position="58"/>
    </location>
</feature>
<dbReference type="GO" id="GO:0000976">
    <property type="term" value="F:transcription cis-regulatory region binding"/>
    <property type="evidence" value="ECO:0007669"/>
    <property type="project" value="TreeGrafter"/>
</dbReference>
<dbReference type="OrthoDB" id="9803735at2"/>
<keyword evidence="3" id="KW-0238">DNA-binding</keyword>
<dbReference type="InterPro" id="IPR036390">
    <property type="entry name" value="WH_DNA-bd_sf"/>
</dbReference>
<dbReference type="CDD" id="cd05466">
    <property type="entry name" value="PBP2_LTTR_substrate"/>
    <property type="match status" value="1"/>
</dbReference>
<dbReference type="PATRIC" id="fig|1423769.4.peg.2803"/>
<dbReference type="AlphaFoldDB" id="A0A0R1R613"/>
<evidence type="ECO:0000256" key="3">
    <source>
        <dbReference type="ARBA" id="ARBA00023125"/>
    </source>
</evidence>
<accession>A0A0R1R613</accession>
<sequence>MDLKYLKTVQTIQAAGSFQKAAALLNYAPSTVTFQVQQVEAQLGVRLFTKVGRQMVLTAQGTAAMPLIDQLLADEAALERFAQNADGPVGRLVVAVPETLLTYQLQGVLHDFKVQAPGVELVIRVLNCYDIYAQMADGQVDLAVHYDVRDYPASIHTEVYGEYELALVGSPTLTAQQQDFITPGQAKTVCGLMNDPHARYLELFNAYLAARRIRLQPNMELWSIEAIRNSAISGLGVAFLPKFCVQAQLDAGELIEIPTAIATNTLTAVYAYRQLSVAGALFTQLLRESAQK</sequence>
<name>A0A0R1R613_9LACO</name>
<evidence type="ECO:0000256" key="4">
    <source>
        <dbReference type="ARBA" id="ARBA00023163"/>
    </source>
</evidence>
<gene>
    <name evidence="6" type="ORF">FD01_GL002597</name>
</gene>
<evidence type="ECO:0000313" key="6">
    <source>
        <dbReference type="EMBL" id="KRL52209.1"/>
    </source>
</evidence>
<keyword evidence="2" id="KW-0805">Transcription regulation</keyword>
<keyword evidence="4" id="KW-0804">Transcription</keyword>
<reference evidence="6 7" key="1">
    <citation type="journal article" date="2015" name="Genome Announc.">
        <title>Expanding the biotechnology potential of lactobacilli through comparative genomics of 213 strains and associated genera.</title>
        <authorList>
            <person name="Sun Z."/>
            <person name="Harris H.M."/>
            <person name="McCann A."/>
            <person name="Guo C."/>
            <person name="Argimon S."/>
            <person name="Zhang W."/>
            <person name="Yang X."/>
            <person name="Jeffery I.B."/>
            <person name="Cooney J.C."/>
            <person name="Kagawa T.F."/>
            <person name="Liu W."/>
            <person name="Song Y."/>
            <person name="Salvetti E."/>
            <person name="Wrobel A."/>
            <person name="Rasinkangas P."/>
            <person name="Parkhill J."/>
            <person name="Rea M.C."/>
            <person name="O'Sullivan O."/>
            <person name="Ritari J."/>
            <person name="Douillard F.P."/>
            <person name="Paul Ross R."/>
            <person name="Yang R."/>
            <person name="Briner A.E."/>
            <person name="Felis G.E."/>
            <person name="de Vos W.M."/>
            <person name="Barrangou R."/>
            <person name="Klaenhammer T.R."/>
            <person name="Caufield P.W."/>
            <person name="Cui Y."/>
            <person name="Zhang H."/>
            <person name="O'Toole P.W."/>
        </authorList>
    </citation>
    <scope>NUCLEOTIDE SEQUENCE [LARGE SCALE GENOMIC DNA]</scope>
    <source>
        <strain evidence="6 7">DSM 13343</strain>
    </source>
</reference>
<evidence type="ECO:0000256" key="1">
    <source>
        <dbReference type="ARBA" id="ARBA00009437"/>
    </source>
</evidence>
<dbReference type="GO" id="GO:0003700">
    <property type="term" value="F:DNA-binding transcription factor activity"/>
    <property type="evidence" value="ECO:0007669"/>
    <property type="project" value="InterPro"/>
</dbReference>
<dbReference type="Pfam" id="PF03466">
    <property type="entry name" value="LysR_substrate"/>
    <property type="match status" value="1"/>
</dbReference>
<comment type="caution">
    <text evidence="6">The sequence shown here is derived from an EMBL/GenBank/DDBJ whole genome shotgun (WGS) entry which is preliminary data.</text>
</comment>
<dbReference type="Proteomes" id="UP000051790">
    <property type="component" value="Unassembled WGS sequence"/>
</dbReference>
<evidence type="ECO:0000256" key="2">
    <source>
        <dbReference type="ARBA" id="ARBA00023015"/>
    </source>
</evidence>
<dbReference type="InterPro" id="IPR000847">
    <property type="entry name" value="LysR_HTH_N"/>
</dbReference>
<dbReference type="PANTHER" id="PTHR30126">
    <property type="entry name" value="HTH-TYPE TRANSCRIPTIONAL REGULATOR"/>
    <property type="match status" value="1"/>
</dbReference>
<keyword evidence="7" id="KW-1185">Reference proteome</keyword>
<dbReference type="SUPFAM" id="SSF53850">
    <property type="entry name" value="Periplasmic binding protein-like II"/>
    <property type="match status" value="1"/>
</dbReference>
<dbReference type="InterPro" id="IPR005119">
    <property type="entry name" value="LysR_subst-bd"/>
</dbReference>
<dbReference type="Gene3D" id="1.10.10.10">
    <property type="entry name" value="Winged helix-like DNA-binding domain superfamily/Winged helix DNA-binding domain"/>
    <property type="match status" value="1"/>
</dbReference>
<dbReference type="Pfam" id="PF00126">
    <property type="entry name" value="HTH_1"/>
    <property type="match status" value="1"/>
</dbReference>
<comment type="similarity">
    <text evidence="1">Belongs to the LysR transcriptional regulatory family.</text>
</comment>
<dbReference type="RefSeq" id="WP_054717152.1">
    <property type="nucleotide sequence ID" value="NZ_AZEU01000043.1"/>
</dbReference>